<dbReference type="OrthoDB" id="2975078at2759"/>
<reference evidence="13" key="1">
    <citation type="submission" date="2014-12" db="EMBL/GenBank/DDBJ databases">
        <title>Genome Sequence of Valsa Canker Pathogens Uncovers a Specific Adaption of Colonization on Woody Bark.</title>
        <authorList>
            <person name="Yin Z."/>
            <person name="Liu H."/>
            <person name="Gao X."/>
            <person name="Li Z."/>
            <person name="Song N."/>
            <person name="Ke X."/>
            <person name="Dai Q."/>
            <person name="Wu Y."/>
            <person name="Sun Y."/>
            <person name="Xu J.-R."/>
            <person name="Kang Z.K."/>
            <person name="Wang L."/>
            <person name="Huang L."/>
        </authorList>
    </citation>
    <scope>NUCLEOTIDE SEQUENCE [LARGE SCALE GENOMIC DNA]</scope>
    <source>
        <strain evidence="13">03-8</strain>
    </source>
</reference>
<dbReference type="Gene3D" id="3.40.50.1820">
    <property type="entry name" value="alpha/beta hydrolase"/>
    <property type="match status" value="1"/>
</dbReference>
<evidence type="ECO:0000256" key="8">
    <source>
        <dbReference type="ARBA" id="ARBA00023157"/>
    </source>
</evidence>
<evidence type="ECO:0000256" key="9">
    <source>
        <dbReference type="ARBA" id="ARBA00034045"/>
    </source>
</evidence>
<evidence type="ECO:0000256" key="4">
    <source>
        <dbReference type="ARBA" id="ARBA00022487"/>
    </source>
</evidence>
<name>A0A194WCM1_CYTMA</name>
<proteinExistence type="inferred from homology"/>
<evidence type="ECO:0000256" key="12">
    <source>
        <dbReference type="RuleBase" id="RU361263"/>
    </source>
</evidence>
<dbReference type="EMBL" id="CM003108">
    <property type="protein sequence ID" value="KUI73843.1"/>
    <property type="molecule type" value="Genomic_DNA"/>
</dbReference>
<dbReference type="PANTHER" id="PTHR48250:SF2">
    <property type="entry name" value="CUTINASE"/>
    <property type="match status" value="1"/>
</dbReference>
<evidence type="ECO:0000313" key="13">
    <source>
        <dbReference type="EMBL" id="KUI73843.1"/>
    </source>
</evidence>
<dbReference type="InterPro" id="IPR011150">
    <property type="entry name" value="Cutinase_monf"/>
</dbReference>
<evidence type="ECO:0000256" key="2">
    <source>
        <dbReference type="ARBA" id="ARBA00007534"/>
    </source>
</evidence>
<dbReference type="InterPro" id="IPR000675">
    <property type="entry name" value="Cutinase/axe"/>
</dbReference>
<feature type="disulfide bond" evidence="11">
    <location>
        <begin position="49"/>
        <end position="126"/>
    </location>
</feature>
<evidence type="ECO:0000256" key="1">
    <source>
        <dbReference type="ARBA" id="ARBA00004613"/>
    </source>
</evidence>
<dbReference type="EC" id="3.1.1.74" evidence="3 12"/>
<keyword evidence="7 12" id="KW-0378">Hydrolase</keyword>
<comment type="function">
    <text evidence="12">Catalyzes the hydrolysis of complex carboxylic polyesters found in the cell wall of plants. Degrades cutin, a macromolecule that forms the structure of the plant cuticle.</text>
</comment>
<dbReference type="Pfam" id="PF01083">
    <property type="entry name" value="Cutinase"/>
    <property type="match status" value="1"/>
</dbReference>
<comment type="similarity">
    <text evidence="2 12">Belongs to the cutinase family.</text>
</comment>
<evidence type="ECO:0000256" key="6">
    <source>
        <dbReference type="ARBA" id="ARBA00022729"/>
    </source>
</evidence>
<feature type="active site" description="Proton donor/acceptor" evidence="10">
    <location>
        <position position="202"/>
    </location>
</feature>
<feature type="chain" id="PRO_5008443846" description="Cutinase" evidence="12">
    <location>
        <begin position="20"/>
        <end position="222"/>
    </location>
</feature>
<gene>
    <name evidence="13" type="ORF">VM1G_09198</name>
</gene>
<feature type="active site" description="Nucleophile" evidence="10">
    <location>
        <position position="137"/>
    </location>
</feature>
<dbReference type="PRINTS" id="PR00129">
    <property type="entry name" value="CUTINASE"/>
</dbReference>
<organism evidence="13 14">
    <name type="scientific">Cytospora mali</name>
    <name type="common">Apple Valsa canker fungus</name>
    <name type="synonym">Valsa mali</name>
    <dbReference type="NCBI Taxonomy" id="578113"/>
    <lineage>
        <taxon>Eukaryota</taxon>
        <taxon>Fungi</taxon>
        <taxon>Dikarya</taxon>
        <taxon>Ascomycota</taxon>
        <taxon>Pezizomycotina</taxon>
        <taxon>Sordariomycetes</taxon>
        <taxon>Sordariomycetidae</taxon>
        <taxon>Diaporthales</taxon>
        <taxon>Cytosporaceae</taxon>
        <taxon>Cytospora</taxon>
    </lineage>
</organism>
<keyword evidence="8 11" id="KW-1015">Disulfide bond</keyword>
<dbReference type="AlphaFoldDB" id="A0A194WCM1"/>
<evidence type="ECO:0000256" key="10">
    <source>
        <dbReference type="PIRSR" id="PIRSR611150-1"/>
    </source>
</evidence>
<dbReference type="PROSITE" id="PS00155">
    <property type="entry name" value="CUTINASE_1"/>
    <property type="match status" value="1"/>
</dbReference>
<keyword evidence="14" id="KW-1185">Reference proteome</keyword>
<comment type="subcellular location">
    <subcellularLocation>
        <location evidence="1 12">Secreted</location>
    </subcellularLocation>
</comment>
<dbReference type="PANTHER" id="PTHR48250">
    <property type="entry name" value="CUTINASE 2-RELATED"/>
    <property type="match status" value="1"/>
</dbReference>
<dbReference type="InterPro" id="IPR043580">
    <property type="entry name" value="CUTINASE_1"/>
</dbReference>
<keyword evidence="6 12" id="KW-0732">Signal</keyword>
<dbReference type="GO" id="GO:0050525">
    <property type="term" value="F:cutinase activity"/>
    <property type="evidence" value="ECO:0007669"/>
    <property type="project" value="UniProtKB-UniRule"/>
</dbReference>
<evidence type="ECO:0000256" key="11">
    <source>
        <dbReference type="PIRSR" id="PIRSR611150-2"/>
    </source>
</evidence>
<evidence type="ECO:0000256" key="7">
    <source>
        <dbReference type="ARBA" id="ARBA00022801"/>
    </source>
</evidence>
<feature type="active site" evidence="10">
    <location>
        <position position="189"/>
    </location>
</feature>
<sequence length="222" mass="23155">MKFVASFVPLLMSLGIAVTAPTGDFADHSLVRRNYTTEYADQLVDGTACRAVTVIYARGTGQQGNIGEPTDVGPLFLDDLAALVGSGNLAAQGVNYSADVSGFELGGDSAGSALMAELATLAYTQCPNTRLVLSGYSQGGQLVHNAANQISSDVTDFVTAVLIFGDPDDGESVGDIPSDRVHVICHTLDGICLHTGIITLAHLDYQEDAPAAAQWVAMELGY</sequence>
<dbReference type="GO" id="GO:0016052">
    <property type="term" value="P:carbohydrate catabolic process"/>
    <property type="evidence" value="ECO:0007669"/>
    <property type="project" value="TreeGrafter"/>
</dbReference>
<keyword evidence="5 12" id="KW-0964">Secreted</keyword>
<dbReference type="Proteomes" id="UP000078559">
    <property type="component" value="Chromosome 11"/>
</dbReference>
<dbReference type="GO" id="GO:0005576">
    <property type="term" value="C:extracellular region"/>
    <property type="evidence" value="ECO:0007669"/>
    <property type="project" value="UniProtKB-SubCell"/>
</dbReference>
<evidence type="ECO:0000256" key="5">
    <source>
        <dbReference type="ARBA" id="ARBA00022525"/>
    </source>
</evidence>
<dbReference type="SMR" id="A0A194WCM1"/>
<comment type="catalytic activity">
    <reaction evidence="9 12">
        <text>cutin + H2O = cutin monomers.</text>
        <dbReference type="EC" id="3.1.1.74"/>
    </reaction>
</comment>
<feature type="disulfide bond" evidence="11">
    <location>
        <begin position="185"/>
        <end position="192"/>
    </location>
</feature>
<dbReference type="SUPFAM" id="SSF53474">
    <property type="entry name" value="alpha/beta-Hydrolases"/>
    <property type="match status" value="1"/>
</dbReference>
<feature type="signal peptide" evidence="12">
    <location>
        <begin position="1"/>
        <end position="19"/>
    </location>
</feature>
<evidence type="ECO:0000256" key="3">
    <source>
        <dbReference type="ARBA" id="ARBA00013095"/>
    </source>
</evidence>
<dbReference type="SMART" id="SM01110">
    <property type="entry name" value="Cutinase"/>
    <property type="match status" value="1"/>
</dbReference>
<evidence type="ECO:0000313" key="14">
    <source>
        <dbReference type="Proteomes" id="UP000078559"/>
    </source>
</evidence>
<accession>A0A194WCM1</accession>
<protein>
    <recommendedName>
        <fullName evidence="3 12">Cutinase</fullName>
        <ecNumber evidence="3 12">3.1.1.74</ecNumber>
    </recommendedName>
</protein>
<keyword evidence="4 12" id="KW-0719">Serine esterase</keyword>
<dbReference type="InterPro" id="IPR029058">
    <property type="entry name" value="AB_hydrolase_fold"/>
</dbReference>